<accession>A0ACC0U1L8</accession>
<evidence type="ECO:0000313" key="1">
    <source>
        <dbReference type="EMBL" id="KAI9456150.1"/>
    </source>
</evidence>
<reference evidence="1" key="1">
    <citation type="submission" date="2021-03" db="EMBL/GenBank/DDBJ databases">
        <title>Evolutionary priming and transition to the ectomycorrhizal habit in an iconic lineage of mushroom-forming fungi: is preadaptation a requirement?</title>
        <authorList>
            <consortium name="DOE Joint Genome Institute"/>
            <person name="Looney B.P."/>
            <person name="Miyauchi S."/>
            <person name="Morin E."/>
            <person name="Drula E."/>
            <person name="Courty P.E."/>
            <person name="Chicoki N."/>
            <person name="Fauchery L."/>
            <person name="Kohler A."/>
            <person name="Kuo A."/>
            <person name="LaButti K."/>
            <person name="Pangilinan J."/>
            <person name="Lipzen A."/>
            <person name="Riley R."/>
            <person name="Andreopoulos W."/>
            <person name="He G."/>
            <person name="Johnson J."/>
            <person name="Barry K.W."/>
            <person name="Grigoriev I.V."/>
            <person name="Nagy L."/>
            <person name="Hibbett D."/>
            <person name="Henrissat B."/>
            <person name="Matheny P.B."/>
            <person name="Labbe J."/>
            <person name="Martin A.F."/>
        </authorList>
    </citation>
    <scope>NUCLEOTIDE SEQUENCE</scope>
    <source>
        <strain evidence="1">BPL698</strain>
    </source>
</reference>
<organism evidence="1 2">
    <name type="scientific">Russula earlei</name>
    <dbReference type="NCBI Taxonomy" id="71964"/>
    <lineage>
        <taxon>Eukaryota</taxon>
        <taxon>Fungi</taxon>
        <taxon>Dikarya</taxon>
        <taxon>Basidiomycota</taxon>
        <taxon>Agaricomycotina</taxon>
        <taxon>Agaricomycetes</taxon>
        <taxon>Russulales</taxon>
        <taxon>Russulaceae</taxon>
        <taxon>Russula</taxon>
    </lineage>
</organism>
<sequence>MPLRFDVSIAGDEQELSRIQLEKNLLTTDLSLHLSSTHDEYSVENPRHQSIVSVPFSAFDSIDRSGEALDLDDGLSQPHAWSYRTGGDDEGIHTFVGGETLSTAAHHASALTLSAGLAARGERRDVSLSGAEYDPERPLQDLIAGIGTKFNLSDAEKEPSRRVSNVAPFPMMGNTAELNHQIRSAQQGNARRVSSPYSEQSTSSMSEPDTPDPTSSKPKFSDALSHLTVSQKRPRSPALRPRSASPAVTHGPTHGKTSSNQLEPQHQPQGHRITPRPASLRVSQVDAREGEPTPRPRKVHLRTQDVNSANALHPLTPSTANSHFTRFAKGLAREIEAEQTRWHAPLEVEGTHVGTKEGMSTQRAREKRAVSGGHFFTTTMLVNTHAEPSNAKRKQVQLPDITGLTVAVESPAKGQSYQPYGDAGKEHGDEEGHVRLQLAMSHLQKKIAHLDADNHTSRRRMKELERELDVCRQDVERQRELVMRREELLVRQQVPEVAAATSKGKARVTEDTKEDQKRYQRAVAEKKALETLITTLRSHMARLTADLSSQKTLLDQLRSLREADKNTLRQKVREVDLLKREVEKIAGEVEVLKGVVEEGLRERRERGFSKRSDEPHGAGLDVSQREGNISDEVEREPGEESLDVQQDDDDYEIEDVQPALARRALLERTAHTDYATHGSSQMPGSGSNAQRYVEHSELERISAELEERRSERSRSSSRLGSSVSSNGSHRAASVVSSVGPARNRLVASPSERHDALDNVDERRRQEAGSSVPLPQEVHRPPAPTPGHARERHHSGEAPFPQIRGARLEQMFFSAPEHNTQTCTVCNRRRYRGATSRPLWYPASKGHNVTVGDANDEEDEGFEDESVKASEEAAVNLDFLNGHAGSGRLPPQTVLVRVLRELEDDFTHYKGIYTELADQYKMMDAASNVVKRNVLAQHLREVIDVLEQRGDQIASLYDLLTFEDKPVARSVVAGKDSRNRAGRSRLERTHQSRNRPTFA</sequence>
<name>A0ACC0U1L8_9AGAM</name>
<protein>
    <submittedName>
        <fullName evidence="1">Uncharacterized protein</fullName>
    </submittedName>
</protein>
<evidence type="ECO:0000313" key="2">
    <source>
        <dbReference type="Proteomes" id="UP001207468"/>
    </source>
</evidence>
<dbReference type="Proteomes" id="UP001207468">
    <property type="component" value="Unassembled WGS sequence"/>
</dbReference>
<proteinExistence type="predicted"/>
<gene>
    <name evidence="1" type="ORF">F5148DRAFT_984542</name>
</gene>
<comment type="caution">
    <text evidence="1">The sequence shown here is derived from an EMBL/GenBank/DDBJ whole genome shotgun (WGS) entry which is preliminary data.</text>
</comment>
<keyword evidence="2" id="KW-1185">Reference proteome</keyword>
<dbReference type="EMBL" id="JAGFNK010000240">
    <property type="protein sequence ID" value="KAI9456150.1"/>
    <property type="molecule type" value="Genomic_DNA"/>
</dbReference>